<dbReference type="Gene3D" id="3.40.630.40">
    <property type="entry name" value="Zn-dependent exopeptidases"/>
    <property type="match status" value="1"/>
</dbReference>
<organism evidence="3">
    <name type="scientific">mine drainage metagenome</name>
    <dbReference type="NCBI Taxonomy" id="410659"/>
    <lineage>
        <taxon>unclassified sequences</taxon>
        <taxon>metagenomes</taxon>
        <taxon>ecological metagenomes</taxon>
    </lineage>
</organism>
<dbReference type="GO" id="GO:0030288">
    <property type="term" value="C:outer membrane-bounded periplasmic space"/>
    <property type="evidence" value="ECO:0007669"/>
    <property type="project" value="TreeGrafter"/>
</dbReference>
<dbReference type="PANTHER" id="PTHR30404">
    <property type="entry name" value="N-ACETYLMURAMOYL-L-ALANINE AMIDASE"/>
    <property type="match status" value="1"/>
</dbReference>
<dbReference type="CDD" id="cd02696">
    <property type="entry name" value="MurNAc-LAA"/>
    <property type="match status" value="1"/>
</dbReference>
<dbReference type="InterPro" id="IPR050695">
    <property type="entry name" value="N-acetylmuramoyl_amidase_3"/>
</dbReference>
<reference evidence="3" key="2">
    <citation type="journal article" date="2014" name="ISME J.">
        <title>Microbial stratification in low pH oxic and suboxic macroscopic growths along an acid mine drainage.</title>
        <authorList>
            <person name="Mendez-Garcia C."/>
            <person name="Mesa V."/>
            <person name="Sprenger R.R."/>
            <person name="Richter M."/>
            <person name="Diez M.S."/>
            <person name="Solano J."/>
            <person name="Bargiela R."/>
            <person name="Golyshina O.V."/>
            <person name="Manteca A."/>
            <person name="Ramos J.L."/>
            <person name="Gallego J.R."/>
            <person name="Llorente I."/>
            <person name="Martins Dos Santos V.A."/>
            <person name="Jensen O.N."/>
            <person name="Pelaez A.I."/>
            <person name="Sanchez J."/>
            <person name="Ferrer M."/>
        </authorList>
    </citation>
    <scope>NUCLEOTIDE SEQUENCE</scope>
</reference>
<reference evidence="3" key="1">
    <citation type="submission" date="2013-08" db="EMBL/GenBank/DDBJ databases">
        <authorList>
            <person name="Mendez C."/>
            <person name="Richter M."/>
            <person name="Ferrer M."/>
            <person name="Sanchez J."/>
        </authorList>
    </citation>
    <scope>NUCLEOTIDE SEQUENCE</scope>
</reference>
<dbReference type="AlphaFoldDB" id="T1C6V1"/>
<gene>
    <name evidence="3" type="ORF">B1A_00122</name>
</gene>
<dbReference type="InterPro" id="IPR002508">
    <property type="entry name" value="MurNAc-LAA_cat"/>
</dbReference>
<proteinExistence type="predicted"/>
<keyword evidence="1" id="KW-0378">Hydrolase</keyword>
<protein>
    <submittedName>
        <fullName evidence="3">N-acetylmuramoyl-l-alanine amidase I</fullName>
    </submittedName>
</protein>
<evidence type="ECO:0000259" key="2">
    <source>
        <dbReference type="SMART" id="SM00646"/>
    </source>
</evidence>
<dbReference type="PANTHER" id="PTHR30404:SF0">
    <property type="entry name" value="N-ACETYLMURAMOYL-L-ALANINE AMIDASE AMIC"/>
    <property type="match status" value="1"/>
</dbReference>
<dbReference type="SMART" id="SM00646">
    <property type="entry name" value="Ami_3"/>
    <property type="match status" value="1"/>
</dbReference>
<dbReference type="GO" id="GO:0009253">
    <property type="term" value="P:peptidoglycan catabolic process"/>
    <property type="evidence" value="ECO:0007669"/>
    <property type="project" value="InterPro"/>
</dbReference>
<dbReference type="SUPFAM" id="SSF53187">
    <property type="entry name" value="Zn-dependent exopeptidases"/>
    <property type="match status" value="1"/>
</dbReference>
<evidence type="ECO:0000313" key="3">
    <source>
        <dbReference type="EMBL" id="EQD81161.1"/>
    </source>
</evidence>
<name>T1C6V1_9ZZZZ</name>
<feature type="domain" description="MurNAc-LAA" evidence="2">
    <location>
        <begin position="76"/>
        <end position="233"/>
    </location>
</feature>
<dbReference type="EMBL" id="AUZX01000096">
    <property type="protein sequence ID" value="EQD81161.1"/>
    <property type="molecule type" value="Genomic_DNA"/>
</dbReference>
<dbReference type="Pfam" id="PF01520">
    <property type="entry name" value="Amidase_3"/>
    <property type="match status" value="1"/>
</dbReference>
<evidence type="ECO:0000256" key="1">
    <source>
        <dbReference type="ARBA" id="ARBA00022801"/>
    </source>
</evidence>
<sequence length="263" mass="28527">MRRRPSRRCTGGTIVITVDPGHGGIDSGTVGIDGIEEKNITLAIGRRLAQLIDAQPGMLATMTRDADVYVPLRERMHIAERDHANLFVSIHVNDCSDPHIKGAEVYILSLHGASNEAARLVAERENAADRFGGMNLRGTSHTLASVLVGLSQAATISRSMVAARTVLTALERAPYVPVWTHSVLQAPFVVLKSPTVPSMLIETDFMSDPSQALKLTQPWFQQSIAEAIFQGILAYFRNHPPAGTLFAAERAARLRQMVANNAG</sequence>
<dbReference type="GO" id="GO:0008745">
    <property type="term" value="F:N-acetylmuramoyl-L-alanine amidase activity"/>
    <property type="evidence" value="ECO:0007669"/>
    <property type="project" value="InterPro"/>
</dbReference>
<accession>T1C6V1</accession>
<comment type="caution">
    <text evidence="3">The sequence shown here is derived from an EMBL/GenBank/DDBJ whole genome shotgun (WGS) entry which is preliminary data.</text>
</comment>